<dbReference type="EMBL" id="AMQM01004763">
    <property type="status" value="NOT_ANNOTATED_CDS"/>
    <property type="molecule type" value="Genomic_DNA"/>
</dbReference>
<dbReference type="GeneID" id="20196668"/>
<dbReference type="eggNOG" id="KOG2363">
    <property type="taxonomic scope" value="Eukaryota"/>
</dbReference>
<reference evidence="6" key="1">
    <citation type="submission" date="2012-12" db="EMBL/GenBank/DDBJ databases">
        <authorList>
            <person name="Hellsten U."/>
            <person name="Grimwood J."/>
            <person name="Chapman J.A."/>
            <person name="Shapiro H."/>
            <person name="Aerts A."/>
            <person name="Otillar R.P."/>
            <person name="Terry A.Y."/>
            <person name="Boore J.L."/>
            <person name="Simakov O."/>
            <person name="Marletaz F."/>
            <person name="Cho S.-J."/>
            <person name="Edsinger-Gonzales E."/>
            <person name="Havlak P."/>
            <person name="Kuo D.-H."/>
            <person name="Larsson T."/>
            <person name="Lv J."/>
            <person name="Arendt D."/>
            <person name="Savage R."/>
            <person name="Osoegawa K."/>
            <person name="de Jong P."/>
            <person name="Lindberg D.R."/>
            <person name="Seaver E.C."/>
            <person name="Weisblat D.A."/>
            <person name="Putnam N.H."/>
            <person name="Grigoriev I.V."/>
            <person name="Rokhsar D.S."/>
        </authorList>
    </citation>
    <scope>NUCLEOTIDE SEQUENCE</scope>
</reference>
<protein>
    <submittedName>
        <fullName evidence="4 5">Uncharacterized protein</fullName>
    </submittedName>
</protein>
<dbReference type="STRING" id="6412.T1EJB8"/>
<evidence type="ECO:0000256" key="2">
    <source>
        <dbReference type="ARBA" id="ARBA00007331"/>
    </source>
</evidence>
<accession>T1EJB8</accession>
<reference evidence="4 6" key="2">
    <citation type="journal article" date="2013" name="Nature">
        <title>Insights into bilaterian evolution from three spiralian genomes.</title>
        <authorList>
            <person name="Simakov O."/>
            <person name="Marletaz F."/>
            <person name="Cho S.J."/>
            <person name="Edsinger-Gonzales E."/>
            <person name="Havlak P."/>
            <person name="Hellsten U."/>
            <person name="Kuo D.H."/>
            <person name="Larsson T."/>
            <person name="Lv J."/>
            <person name="Arendt D."/>
            <person name="Savage R."/>
            <person name="Osoegawa K."/>
            <person name="de Jong P."/>
            <person name="Grimwood J."/>
            <person name="Chapman J.A."/>
            <person name="Shapiro H."/>
            <person name="Aerts A."/>
            <person name="Otillar R.P."/>
            <person name="Terry A.Y."/>
            <person name="Boore J.L."/>
            <person name="Grigoriev I.V."/>
            <person name="Lindberg D.R."/>
            <person name="Seaver E.C."/>
            <person name="Weisblat D.A."/>
            <person name="Putnam N.H."/>
            <person name="Rokhsar D.S."/>
        </authorList>
    </citation>
    <scope>NUCLEOTIDE SEQUENCE</scope>
</reference>
<dbReference type="InParanoid" id="T1EJB8"/>
<dbReference type="EnsemblMetazoa" id="HelroT143679">
    <property type="protein sequence ID" value="HelroP143679"/>
    <property type="gene ID" value="HelroG143679"/>
</dbReference>
<dbReference type="HOGENOM" id="CLU_048451_3_1_1"/>
<organism evidence="5 6">
    <name type="scientific">Helobdella robusta</name>
    <name type="common">Californian leech</name>
    <dbReference type="NCBI Taxonomy" id="6412"/>
    <lineage>
        <taxon>Eukaryota</taxon>
        <taxon>Metazoa</taxon>
        <taxon>Spiralia</taxon>
        <taxon>Lophotrochozoa</taxon>
        <taxon>Annelida</taxon>
        <taxon>Clitellata</taxon>
        <taxon>Hirudinea</taxon>
        <taxon>Rhynchobdellida</taxon>
        <taxon>Glossiphoniidae</taxon>
        <taxon>Helobdella</taxon>
    </lineage>
</organism>
<evidence type="ECO:0000313" key="6">
    <source>
        <dbReference type="Proteomes" id="UP000015101"/>
    </source>
</evidence>
<dbReference type="GO" id="GO:0008033">
    <property type="term" value="P:tRNA processing"/>
    <property type="evidence" value="ECO:0007669"/>
    <property type="project" value="UniProtKB-KW"/>
</dbReference>
<dbReference type="OMA" id="ILVELCH"/>
<dbReference type="Pfam" id="PF01876">
    <property type="entry name" value="RNase_P_p30"/>
    <property type="match status" value="1"/>
</dbReference>
<dbReference type="OrthoDB" id="17948at2759"/>
<dbReference type="InterPro" id="IPR016195">
    <property type="entry name" value="Pol/histidinol_Pase-like"/>
</dbReference>
<evidence type="ECO:0000313" key="5">
    <source>
        <dbReference type="EnsemblMetazoa" id="HelroP143679"/>
    </source>
</evidence>
<evidence type="ECO:0000313" key="4">
    <source>
        <dbReference type="EMBL" id="ESO03066.1"/>
    </source>
</evidence>
<dbReference type="EMBL" id="KB096676">
    <property type="protein sequence ID" value="ESO03066.1"/>
    <property type="molecule type" value="Genomic_DNA"/>
</dbReference>
<dbReference type="PANTHER" id="PTHR13031">
    <property type="entry name" value="RIBONUCLEASE P SUBUNIT P30"/>
    <property type="match status" value="1"/>
</dbReference>
<reference evidence="5" key="3">
    <citation type="submission" date="2015-06" db="UniProtKB">
        <authorList>
            <consortium name="EnsemblMetazoa"/>
        </authorList>
    </citation>
    <scope>IDENTIFICATION</scope>
</reference>
<dbReference type="FunFam" id="3.20.20.140:FF:000188">
    <property type="entry name" value="RNA-binding RNA processing protein"/>
    <property type="match status" value="1"/>
</dbReference>
<sequence length="142" mass="16117">NIVSVNPVNEKIFLNVCKDLDIDLISFDLTQRLPFIPKRTAINLAMQKGISFELNIEGMMRDHTTKRNVISNASILVELCHGRNIVLSNGSRDVFHLRGPYDLINVAYLFGLNKEEARNSLTTNPSYMLKHSLARKYVKSVV</sequence>
<proteinExistence type="inferred from homology"/>
<dbReference type="CTD" id="20196668"/>
<dbReference type="AlphaFoldDB" id="T1EJB8"/>
<evidence type="ECO:0000256" key="3">
    <source>
        <dbReference type="ARBA" id="ARBA00022694"/>
    </source>
</evidence>
<dbReference type="Proteomes" id="UP000015101">
    <property type="component" value="Unassembled WGS sequence"/>
</dbReference>
<keyword evidence="3" id="KW-0819">tRNA processing</keyword>
<dbReference type="RefSeq" id="XP_009018759.1">
    <property type="nucleotide sequence ID" value="XM_009020511.1"/>
</dbReference>
<evidence type="ECO:0000256" key="1">
    <source>
        <dbReference type="ARBA" id="ARBA00004123"/>
    </source>
</evidence>
<comment type="similarity">
    <text evidence="2">Belongs to the eukaryotic/archaeal RNase P protein component 3 family.</text>
</comment>
<comment type="subcellular location">
    <subcellularLocation>
        <location evidence="1">Nucleus</location>
    </subcellularLocation>
</comment>
<gene>
    <name evidence="5" type="primary">20196668</name>
    <name evidence="4" type="ORF">HELRODRAFT_143679</name>
</gene>
<name>T1EJB8_HELRO</name>
<dbReference type="KEGG" id="hro:HELRODRAFT_143679"/>
<dbReference type="GO" id="GO:0005634">
    <property type="term" value="C:nucleus"/>
    <property type="evidence" value="ECO:0007669"/>
    <property type="project" value="UniProtKB-SubCell"/>
</dbReference>
<dbReference type="SUPFAM" id="SSF89550">
    <property type="entry name" value="PHP domain-like"/>
    <property type="match status" value="1"/>
</dbReference>
<dbReference type="InterPro" id="IPR002738">
    <property type="entry name" value="RNase_P_p30"/>
</dbReference>
<dbReference type="PANTHER" id="PTHR13031:SF0">
    <property type="entry name" value="RIBONUCLEASE P PROTEIN SUBUNIT P30"/>
    <property type="match status" value="1"/>
</dbReference>
<dbReference type="Gene3D" id="3.20.20.140">
    <property type="entry name" value="Metal-dependent hydrolases"/>
    <property type="match status" value="1"/>
</dbReference>
<keyword evidence="6" id="KW-1185">Reference proteome</keyword>